<evidence type="ECO:0000313" key="12">
    <source>
        <dbReference type="Proteomes" id="UP000269097"/>
    </source>
</evidence>
<keyword evidence="8" id="KW-0902">Two-component regulatory system</keyword>
<dbReference type="GO" id="GO:0005524">
    <property type="term" value="F:ATP binding"/>
    <property type="evidence" value="ECO:0007669"/>
    <property type="project" value="UniProtKB-KW"/>
</dbReference>
<evidence type="ECO:0000313" key="11">
    <source>
        <dbReference type="EMBL" id="AYQ74319.1"/>
    </source>
</evidence>
<feature type="transmembrane region" description="Helical" evidence="9">
    <location>
        <begin position="88"/>
        <end position="105"/>
    </location>
</feature>
<dbReference type="EMBL" id="CP033433">
    <property type="protein sequence ID" value="AYQ74319.1"/>
    <property type="molecule type" value="Genomic_DNA"/>
</dbReference>
<evidence type="ECO:0000256" key="1">
    <source>
        <dbReference type="ARBA" id="ARBA00000085"/>
    </source>
</evidence>
<dbReference type="Pfam" id="PF02518">
    <property type="entry name" value="HATPase_c"/>
    <property type="match status" value="1"/>
</dbReference>
<dbReference type="PANTHER" id="PTHR24421">
    <property type="entry name" value="NITRATE/NITRITE SENSOR PROTEIN NARX-RELATED"/>
    <property type="match status" value="1"/>
</dbReference>
<evidence type="ECO:0000256" key="4">
    <source>
        <dbReference type="ARBA" id="ARBA00022679"/>
    </source>
</evidence>
<protein>
    <recommendedName>
        <fullName evidence="2">histidine kinase</fullName>
        <ecNumber evidence="2">2.7.13.3</ecNumber>
    </recommendedName>
</protein>
<keyword evidence="3" id="KW-0597">Phosphoprotein</keyword>
<dbReference type="GO" id="GO:0016020">
    <property type="term" value="C:membrane"/>
    <property type="evidence" value="ECO:0007669"/>
    <property type="project" value="InterPro"/>
</dbReference>
<evidence type="ECO:0000256" key="3">
    <source>
        <dbReference type="ARBA" id="ARBA00022553"/>
    </source>
</evidence>
<comment type="catalytic activity">
    <reaction evidence="1">
        <text>ATP + protein L-histidine = ADP + protein N-phospho-L-histidine.</text>
        <dbReference type="EC" id="2.7.13.3"/>
    </reaction>
</comment>
<feature type="transmembrane region" description="Helical" evidence="9">
    <location>
        <begin position="61"/>
        <end position="82"/>
    </location>
</feature>
<evidence type="ECO:0000256" key="8">
    <source>
        <dbReference type="ARBA" id="ARBA00023012"/>
    </source>
</evidence>
<dbReference type="SUPFAM" id="SSF55874">
    <property type="entry name" value="ATPase domain of HSP90 chaperone/DNA topoisomerase II/histidine kinase"/>
    <property type="match status" value="1"/>
</dbReference>
<feature type="transmembrane region" description="Helical" evidence="9">
    <location>
        <begin position="126"/>
        <end position="150"/>
    </location>
</feature>
<feature type="transmembrane region" description="Helical" evidence="9">
    <location>
        <begin position="162"/>
        <end position="179"/>
    </location>
</feature>
<keyword evidence="9" id="KW-0812">Transmembrane</keyword>
<dbReference type="InterPro" id="IPR036890">
    <property type="entry name" value="HATPase_C_sf"/>
</dbReference>
<dbReference type="GO" id="GO:0000155">
    <property type="term" value="F:phosphorelay sensor kinase activity"/>
    <property type="evidence" value="ECO:0007669"/>
    <property type="project" value="InterPro"/>
</dbReference>
<dbReference type="SMART" id="SM00387">
    <property type="entry name" value="HATPase_c"/>
    <property type="match status" value="1"/>
</dbReference>
<dbReference type="CDD" id="cd16917">
    <property type="entry name" value="HATPase_UhpB-NarQ-NarX-like"/>
    <property type="match status" value="1"/>
</dbReference>
<accession>A0A3G3K3I1</accession>
<evidence type="ECO:0000256" key="6">
    <source>
        <dbReference type="ARBA" id="ARBA00022777"/>
    </source>
</evidence>
<keyword evidence="9" id="KW-1133">Transmembrane helix</keyword>
<keyword evidence="6 11" id="KW-0418">Kinase</keyword>
<gene>
    <name evidence="11" type="ORF">EAV92_18155</name>
</gene>
<proteinExistence type="predicted"/>
<dbReference type="EC" id="2.7.13.3" evidence="2"/>
<dbReference type="GO" id="GO:0046983">
    <property type="term" value="F:protein dimerization activity"/>
    <property type="evidence" value="ECO:0007669"/>
    <property type="project" value="InterPro"/>
</dbReference>
<sequence length="419" mass="46695">MENGTKDGDDRLASKMKPQWHWFVTVVIAMRAVWFVGGLNELHFQSKHFTETTGIHWDRSTIWLVTAGFALSFAVPLSLFLIRKVPTWVPPLAELVISGGMYLFYSKSVGGGFDFYNVPILTLGFISIRWSAVWSGIAGVVFMPVLAGWIWGFSLSSVGDEIFNLAVLFGIGFCFQRLVDSYQKINGMYGIIQEQNQTLELYSKQIEKLTLAEERNRLSRDLHDTVGHTFTTTIMGMDAVYYLIDLSPEEAKKSLRELLQVTRGGLDEVRRHIHQIAPEKDEQSLAAALGQIGSEFALHTGTAVEFDVIGAEYAVSEQVRWAFIRCLQESLTNAKKHGAATRVGVELSFGRSSVKLRIADNGRGTSELVRGFGLQAMHDRMANLNGTLEVESNPDRGTIVVCEVPVVKVGQLEWKREGA</sequence>
<evidence type="ECO:0000256" key="5">
    <source>
        <dbReference type="ARBA" id="ARBA00022741"/>
    </source>
</evidence>
<keyword evidence="4" id="KW-0808">Transferase</keyword>
<evidence type="ECO:0000259" key="10">
    <source>
        <dbReference type="SMART" id="SM00387"/>
    </source>
</evidence>
<name>A0A3G3K3I1_9BACL</name>
<feature type="transmembrane region" description="Helical" evidence="9">
    <location>
        <begin position="20"/>
        <end position="40"/>
    </location>
</feature>
<keyword evidence="9" id="KW-0472">Membrane</keyword>
<dbReference type="InterPro" id="IPR011712">
    <property type="entry name" value="Sig_transdc_His_kin_sub3_dim/P"/>
</dbReference>
<dbReference type="AlphaFoldDB" id="A0A3G3K3I1"/>
<dbReference type="Proteomes" id="UP000269097">
    <property type="component" value="Chromosome"/>
</dbReference>
<reference evidence="11 12" key="1">
    <citation type="submission" date="2018-10" db="EMBL/GenBank/DDBJ databases">
        <title>Genome Sequence of Cohnella sp.</title>
        <authorList>
            <person name="Srinivasan S."/>
            <person name="Kim M.K."/>
        </authorList>
    </citation>
    <scope>NUCLEOTIDE SEQUENCE [LARGE SCALE GENOMIC DNA]</scope>
    <source>
        <strain evidence="11 12">18JY8-7</strain>
    </source>
</reference>
<organism evidence="11 12">
    <name type="scientific">Cohnella candidum</name>
    <dbReference type="NCBI Taxonomy" id="2674991"/>
    <lineage>
        <taxon>Bacteria</taxon>
        <taxon>Bacillati</taxon>
        <taxon>Bacillota</taxon>
        <taxon>Bacilli</taxon>
        <taxon>Bacillales</taxon>
        <taxon>Paenibacillaceae</taxon>
        <taxon>Cohnella</taxon>
    </lineage>
</organism>
<feature type="domain" description="Histidine kinase/HSP90-like ATPase" evidence="10">
    <location>
        <begin position="318"/>
        <end position="408"/>
    </location>
</feature>
<dbReference type="PANTHER" id="PTHR24421:SF10">
    <property type="entry name" value="NITRATE_NITRITE SENSOR PROTEIN NARQ"/>
    <property type="match status" value="1"/>
</dbReference>
<dbReference type="InterPro" id="IPR003594">
    <property type="entry name" value="HATPase_dom"/>
</dbReference>
<dbReference type="Gene3D" id="1.20.5.1930">
    <property type="match status" value="1"/>
</dbReference>
<keyword evidence="7" id="KW-0067">ATP-binding</keyword>
<dbReference type="Pfam" id="PF07730">
    <property type="entry name" value="HisKA_3"/>
    <property type="match status" value="1"/>
</dbReference>
<evidence type="ECO:0000256" key="2">
    <source>
        <dbReference type="ARBA" id="ARBA00012438"/>
    </source>
</evidence>
<evidence type="ECO:0000256" key="9">
    <source>
        <dbReference type="SAM" id="Phobius"/>
    </source>
</evidence>
<dbReference type="Gene3D" id="3.30.565.10">
    <property type="entry name" value="Histidine kinase-like ATPase, C-terminal domain"/>
    <property type="match status" value="1"/>
</dbReference>
<dbReference type="InterPro" id="IPR050482">
    <property type="entry name" value="Sensor_HK_TwoCompSys"/>
</dbReference>
<dbReference type="KEGG" id="coh:EAV92_18155"/>
<keyword evidence="5" id="KW-0547">Nucleotide-binding</keyword>
<keyword evidence="12" id="KW-1185">Reference proteome</keyword>
<evidence type="ECO:0000256" key="7">
    <source>
        <dbReference type="ARBA" id="ARBA00022840"/>
    </source>
</evidence>